<keyword evidence="1" id="KW-0723">Serine/threonine-protein kinase</keyword>
<dbReference type="Proteomes" id="UP000694892">
    <property type="component" value="Chromosome 5S"/>
</dbReference>
<dbReference type="GO" id="GO:0004674">
    <property type="term" value="F:protein serine/threonine kinase activity"/>
    <property type="evidence" value="ECO:0007669"/>
    <property type="project" value="UniProtKB-KW"/>
</dbReference>
<evidence type="ECO:0000313" key="10">
    <source>
        <dbReference type="Proteomes" id="UP000694892"/>
    </source>
</evidence>
<evidence type="ECO:0008006" key="11">
    <source>
        <dbReference type="Google" id="ProtNLM"/>
    </source>
</evidence>
<dbReference type="PROSITE" id="PS50011">
    <property type="entry name" value="PROTEIN_KINASE_DOM"/>
    <property type="match status" value="1"/>
</dbReference>
<dbReference type="PROSITE" id="PS51285">
    <property type="entry name" value="AGC_KINASE_CTER"/>
    <property type="match status" value="1"/>
</dbReference>
<keyword evidence="4" id="KW-0547">Nucleotide-binding</keyword>
<sequence>MGAKVCGISCRHRHTETVDISQSFEFLGPSVSMSKYLLGMKQELLINIQKEMRIAAGAEKLFSVTKDRKTRAQVKELRNSSEKKVKDLYTSLHKLNMQIAQWREEENAPEAVQETTENAGDICVAFPTEDTEPEPEVQVISEPASDSSQVLLVEYLPAKMYCALKVLKKENIDSTEEIENILAEKKIGQLVNPNNFIVDLYAAFNTKYLLFLVMEFVPGGSLRTHLLKSGHFDLATTKFYAACITLGLQAIHAKDAIHRDLKQENLLMDEDGYIKIADFGLGKTGIGYGDRTNTMVGSPDYMAPEVLMVEEYTRDIDWWSLGVIVYEMLLGTRPFSGYDTEFIYDSIVEDEPHYPASMDSGALSFISELLKKNAEERLGSTPGDAADVAEHPFFHDIDWDDIIKRKVMAPFIPSLDGPEDVKYFDKEYTDQSANLTQPKGPPAEMASEIDEAFQDFDYSAF</sequence>
<dbReference type="InterPro" id="IPR011009">
    <property type="entry name" value="Kinase-like_dom_sf"/>
</dbReference>
<keyword evidence="5" id="KW-0418">Kinase</keyword>
<reference evidence="10" key="1">
    <citation type="journal article" date="2016" name="Nature">
        <title>Genome evolution in the allotetraploid frog Xenopus laevis.</title>
        <authorList>
            <person name="Session A.M."/>
            <person name="Uno Y."/>
            <person name="Kwon T."/>
            <person name="Chapman J.A."/>
            <person name="Toyoda A."/>
            <person name="Takahashi S."/>
            <person name="Fukui A."/>
            <person name="Hikosaka A."/>
            <person name="Suzuki A."/>
            <person name="Kondo M."/>
            <person name="van Heeringen S.J."/>
            <person name="Quigley I."/>
            <person name="Heinz S."/>
            <person name="Ogino H."/>
            <person name="Ochi H."/>
            <person name="Hellsten U."/>
            <person name="Lyons J.B."/>
            <person name="Simakov O."/>
            <person name="Putnam N."/>
            <person name="Stites J."/>
            <person name="Kuroki Y."/>
            <person name="Tanaka T."/>
            <person name="Michiue T."/>
            <person name="Watanabe M."/>
            <person name="Bogdanovic O."/>
            <person name="Lister R."/>
            <person name="Georgiou G."/>
            <person name="Paranjpe S.S."/>
            <person name="van Kruijsbergen I."/>
            <person name="Shu S."/>
            <person name="Carlson J."/>
            <person name="Kinoshita T."/>
            <person name="Ohta Y."/>
            <person name="Mawaribuchi S."/>
            <person name="Jenkins J."/>
            <person name="Grimwood J."/>
            <person name="Schmutz J."/>
            <person name="Mitros T."/>
            <person name="Mozaffari S.V."/>
            <person name="Suzuki Y."/>
            <person name="Haramoto Y."/>
            <person name="Yamamoto T.S."/>
            <person name="Takagi C."/>
            <person name="Heald R."/>
            <person name="Miller K."/>
            <person name="Haudenschild C."/>
            <person name="Kitzman J."/>
            <person name="Nakayama T."/>
            <person name="Izutsu Y."/>
            <person name="Robert J."/>
            <person name="Fortriede J."/>
            <person name="Burns K."/>
            <person name="Lotay V."/>
            <person name="Karimi K."/>
            <person name="Yasuoka Y."/>
            <person name="Dichmann D.S."/>
            <person name="Flajnik M.F."/>
            <person name="Houston D.W."/>
            <person name="Shendure J."/>
            <person name="DuPasquier L."/>
            <person name="Vize P.D."/>
            <person name="Zorn A.M."/>
            <person name="Ito M."/>
            <person name="Marcotte E.M."/>
            <person name="Wallingford J.B."/>
            <person name="Ito Y."/>
            <person name="Asashima M."/>
            <person name="Ueno N."/>
            <person name="Matsuda Y."/>
            <person name="Veenstra G.J."/>
            <person name="Fujiyama A."/>
            <person name="Harland R.M."/>
            <person name="Taira M."/>
            <person name="Rokhsar D.S."/>
        </authorList>
    </citation>
    <scope>NUCLEOTIDE SEQUENCE [LARGE SCALE GENOMIC DNA]</scope>
    <source>
        <strain evidence="10">J</strain>
    </source>
</reference>
<evidence type="ECO:0000256" key="2">
    <source>
        <dbReference type="ARBA" id="ARBA00022553"/>
    </source>
</evidence>
<accession>A0A974HH83</accession>
<dbReference type="Gene3D" id="1.10.510.10">
    <property type="entry name" value="Transferase(Phosphotransferase) domain 1"/>
    <property type="match status" value="1"/>
</dbReference>
<gene>
    <name evidence="9" type="ORF">XELAEV_18028937mg</name>
</gene>
<dbReference type="PANTHER" id="PTHR24351">
    <property type="entry name" value="RIBOSOMAL PROTEIN S6 KINASE"/>
    <property type="match status" value="1"/>
</dbReference>
<feature type="domain" description="Protein kinase" evidence="7">
    <location>
        <begin position="136"/>
        <end position="394"/>
    </location>
</feature>
<feature type="domain" description="AGC-kinase C-terminal" evidence="8">
    <location>
        <begin position="395"/>
        <end position="461"/>
    </location>
</feature>
<evidence type="ECO:0000259" key="8">
    <source>
        <dbReference type="PROSITE" id="PS51285"/>
    </source>
</evidence>
<evidence type="ECO:0000256" key="5">
    <source>
        <dbReference type="ARBA" id="ARBA00022777"/>
    </source>
</evidence>
<dbReference type="InterPro" id="IPR017892">
    <property type="entry name" value="Pkinase_C"/>
</dbReference>
<dbReference type="AlphaFoldDB" id="A0A974HH83"/>
<dbReference type="InterPro" id="IPR000961">
    <property type="entry name" value="AGC-kinase_C"/>
</dbReference>
<dbReference type="Gene3D" id="3.30.200.20">
    <property type="entry name" value="Phosphorylase Kinase, domain 1"/>
    <property type="match status" value="1"/>
</dbReference>
<dbReference type="Gene3D" id="1.10.287.160">
    <property type="entry name" value="HR1 repeat"/>
    <property type="match status" value="1"/>
</dbReference>
<keyword evidence="2" id="KW-0597">Phosphoprotein</keyword>
<name>A0A974HH83_XENLA</name>
<dbReference type="SUPFAM" id="SSF46585">
    <property type="entry name" value="HR1 repeat"/>
    <property type="match status" value="1"/>
</dbReference>
<dbReference type="SUPFAM" id="SSF56112">
    <property type="entry name" value="Protein kinase-like (PK-like)"/>
    <property type="match status" value="1"/>
</dbReference>
<evidence type="ECO:0000256" key="6">
    <source>
        <dbReference type="ARBA" id="ARBA00022840"/>
    </source>
</evidence>
<evidence type="ECO:0000256" key="1">
    <source>
        <dbReference type="ARBA" id="ARBA00022527"/>
    </source>
</evidence>
<dbReference type="Pfam" id="PF00069">
    <property type="entry name" value="Pkinase"/>
    <property type="match status" value="1"/>
</dbReference>
<dbReference type="EMBL" id="CM004475">
    <property type="protein sequence ID" value="OCT77840.1"/>
    <property type="molecule type" value="Genomic_DNA"/>
</dbReference>
<dbReference type="Pfam" id="PF00433">
    <property type="entry name" value="Pkinase_C"/>
    <property type="match status" value="1"/>
</dbReference>
<dbReference type="SMART" id="SM00220">
    <property type="entry name" value="S_TKc"/>
    <property type="match status" value="1"/>
</dbReference>
<protein>
    <recommendedName>
        <fullName evidence="11">Protein kinase domain-containing protein</fullName>
    </recommendedName>
</protein>
<keyword evidence="3" id="KW-0808">Transferase</keyword>
<proteinExistence type="predicted"/>
<keyword evidence="6" id="KW-0067">ATP-binding</keyword>
<dbReference type="SMART" id="SM00133">
    <property type="entry name" value="S_TK_X"/>
    <property type="match status" value="1"/>
</dbReference>
<evidence type="ECO:0000313" key="9">
    <source>
        <dbReference type="EMBL" id="OCT77840.1"/>
    </source>
</evidence>
<evidence type="ECO:0000256" key="4">
    <source>
        <dbReference type="ARBA" id="ARBA00022741"/>
    </source>
</evidence>
<evidence type="ECO:0000259" key="7">
    <source>
        <dbReference type="PROSITE" id="PS50011"/>
    </source>
</evidence>
<dbReference type="InterPro" id="IPR000719">
    <property type="entry name" value="Prot_kinase_dom"/>
</dbReference>
<dbReference type="GO" id="GO:0005524">
    <property type="term" value="F:ATP binding"/>
    <property type="evidence" value="ECO:0007669"/>
    <property type="project" value="UniProtKB-KW"/>
</dbReference>
<dbReference type="InterPro" id="IPR036274">
    <property type="entry name" value="HR1_rpt_sf"/>
</dbReference>
<dbReference type="FunFam" id="1.10.510.10:FF:000210">
    <property type="entry name" value="Non-specific serine/threonine protein kinase"/>
    <property type="match status" value="1"/>
</dbReference>
<evidence type="ECO:0000256" key="3">
    <source>
        <dbReference type="ARBA" id="ARBA00022679"/>
    </source>
</evidence>
<organism evidence="9 10">
    <name type="scientific">Xenopus laevis</name>
    <name type="common">African clawed frog</name>
    <dbReference type="NCBI Taxonomy" id="8355"/>
    <lineage>
        <taxon>Eukaryota</taxon>
        <taxon>Metazoa</taxon>
        <taxon>Chordata</taxon>
        <taxon>Craniata</taxon>
        <taxon>Vertebrata</taxon>
        <taxon>Euteleostomi</taxon>
        <taxon>Amphibia</taxon>
        <taxon>Batrachia</taxon>
        <taxon>Anura</taxon>
        <taxon>Pipoidea</taxon>
        <taxon>Pipidae</taxon>
        <taxon>Xenopodinae</taxon>
        <taxon>Xenopus</taxon>
        <taxon>Xenopus</taxon>
    </lineage>
</organism>